<accession>A0AAC9BIP9</accession>
<feature type="region of interest" description="Disordered" evidence="1">
    <location>
        <begin position="39"/>
        <end position="59"/>
    </location>
</feature>
<organism evidence="2 3">
    <name type="scientific">Ralstonia insidiosa</name>
    <dbReference type="NCBI Taxonomy" id="190721"/>
    <lineage>
        <taxon>Bacteria</taxon>
        <taxon>Pseudomonadati</taxon>
        <taxon>Pseudomonadota</taxon>
        <taxon>Betaproteobacteria</taxon>
        <taxon>Burkholderiales</taxon>
        <taxon>Burkholderiaceae</taxon>
        <taxon>Ralstonia</taxon>
    </lineage>
</organism>
<evidence type="ECO:0000256" key="1">
    <source>
        <dbReference type="SAM" id="MobiDB-lite"/>
    </source>
</evidence>
<protein>
    <submittedName>
        <fullName evidence="2">Uncharacterized protein</fullName>
    </submittedName>
</protein>
<gene>
    <name evidence="2" type="ORF">ACS15_0700</name>
</gene>
<sequence length="59" mass="6458">MAQLQGFAPQAEAGKLQNGACECALQKKNLSGCPKQTRLSRHGVLRSINDTEPEETHEH</sequence>
<dbReference type="Proteomes" id="UP000077927">
    <property type="component" value="Chromosome 1"/>
</dbReference>
<dbReference type="AlphaFoldDB" id="A0AAC9BIP9"/>
<name>A0AAC9BIP9_9RALS</name>
<proteinExistence type="predicted"/>
<dbReference type="EMBL" id="CP012605">
    <property type="protein sequence ID" value="ANH73353.1"/>
    <property type="molecule type" value="Genomic_DNA"/>
</dbReference>
<evidence type="ECO:0000313" key="3">
    <source>
        <dbReference type="Proteomes" id="UP000077927"/>
    </source>
</evidence>
<reference evidence="2 3" key="1">
    <citation type="submission" date="2015-09" db="EMBL/GenBank/DDBJ databases">
        <authorList>
            <person name="Xu Y."/>
            <person name="Nagy A."/>
            <person name="Liu N.T."/>
            <person name="Nou X."/>
        </authorList>
    </citation>
    <scope>NUCLEOTIDE SEQUENCE [LARGE SCALE GENOMIC DNA]</scope>
    <source>
        <strain evidence="2 3">FC1138</strain>
    </source>
</reference>
<evidence type="ECO:0000313" key="2">
    <source>
        <dbReference type="EMBL" id="ANH73353.1"/>
    </source>
</evidence>
<dbReference type="KEGG" id="rin:ACS15_0700"/>